<accession>A0A9P1FT77</accession>
<dbReference type="Gene3D" id="3.40.50.10130">
    <property type="match status" value="1"/>
</dbReference>
<comment type="subunit">
    <text evidence="2">Interacts with EME1.</text>
</comment>
<feature type="compositionally biased region" description="Basic and acidic residues" evidence="3">
    <location>
        <begin position="386"/>
        <end position="401"/>
    </location>
</feature>
<dbReference type="SMART" id="SM00891">
    <property type="entry name" value="ERCC4"/>
    <property type="match status" value="1"/>
</dbReference>
<proteinExistence type="inferred from homology"/>
<feature type="domain" description="ERCC4" evidence="4">
    <location>
        <begin position="543"/>
        <end position="638"/>
    </location>
</feature>
<keyword evidence="2" id="KW-0479">Metal-binding</keyword>
<feature type="region of interest" description="Disordered" evidence="3">
    <location>
        <begin position="350"/>
        <end position="490"/>
    </location>
</feature>
<keyword evidence="2" id="KW-0234">DNA repair</keyword>
<dbReference type="Pfam" id="PF02732">
    <property type="entry name" value="ERCC4"/>
    <property type="match status" value="1"/>
</dbReference>
<dbReference type="InterPro" id="IPR047417">
    <property type="entry name" value="WHD_MUS81"/>
</dbReference>
<reference evidence="6 7" key="2">
    <citation type="submission" date="2024-05" db="EMBL/GenBank/DDBJ databases">
        <authorList>
            <person name="Chen Y."/>
            <person name="Shah S."/>
            <person name="Dougan E. K."/>
            <person name="Thang M."/>
            <person name="Chan C."/>
        </authorList>
    </citation>
    <scope>NUCLEOTIDE SEQUENCE [LARGE SCALE GENOMIC DNA]</scope>
</reference>
<evidence type="ECO:0000256" key="1">
    <source>
        <dbReference type="ARBA" id="ARBA00022801"/>
    </source>
</evidence>
<keyword evidence="2" id="KW-0227">DNA damage</keyword>
<dbReference type="Gene3D" id="1.10.10.10">
    <property type="entry name" value="Winged helix-like DNA-binding domain superfamily/Winged helix DNA-binding domain"/>
    <property type="match status" value="1"/>
</dbReference>
<evidence type="ECO:0000313" key="5">
    <source>
        <dbReference type="EMBL" id="CAI3985985.1"/>
    </source>
</evidence>
<sequence length="1010" mass="110358">MTRTAAQQHSFQHFTGASLMPLRAWNADLVQALRAKESEQQAKNSQTWLLWRRAAETVEKVRKDIKITQSGSVQNLPKESSEFRKTAREYCEQIMRNGVVPQVIRPAQAGNAGNGEHPYLRSVQHRGGGYAILRALWDAEKSPSYEGFLTKDQICRHGQKYCDVPMRDNHFEGRDHGHGWESNKTLVSHRFIERDKAGKSWSTNFRGPKDRISLTQAGRDFVPQMLQKFGDIDDGEADAPAPRMARVVKATKKSPEDLAALQTWADTAPTGAEKEFQVSKDRRKYLHNEIDALNAKGLGYRLLHYSRGDGRQRTLVVKKVTQNEIGMSATPATAMSLDFPLPSRMSSACAAIPGPAGPSGPSGPSGPNGPNGPSGPGHKLGGRLSMDGKREASAMAAERRMSAASVRGVKKPRISQTSQGTPQASQAPQTRTSAVPVVAAPMPEEDECSSSSSDSSGTDEDEEMRKALELSLQDVPTRTNTTPQDEEKDLQEALRLSLESASSQDAPPSPALFPTLLASKSAAPMELDDDSQLADDSSVDDLALTVDLKERCKDASPRDIYEELGLRKRLEGTVLVQHQQLKMGDYLWTRSAEALGVCIERKTMRDLIGRSAKGDHLRQLRRLSASRLPSALLLEGDISTAPRQVAYGADPIAPSHSDTALRESLDVLCLLARLLLEQRCFVLLTSNATDTATCLGSWSSVIKDMSCCPKVPLDALKKASESSDRDHSDLLACVHAAGLPKEHQEVIGRRFYSLDELQAAYRRCPDVQKRQLLLAPLLLLPMDADSQGDPSANNRAAASISCELFQAATAQSGGLKLTGPASAPEVQLCLKATTGISKEIASLPQANGCNLEALTKPRCKDVEEVRMQLLGTGEFTSFKSAILHIFILNGSQLLRFLLRAWQQVGNMDLPKVATRCAEAIVTSLALQSGEAQKLVLFEGIDVATKQVMGKGQNEQLFPVAKDAAKLFPAVVAVLALRYHTNALPWRNRAKLKEFLIAVFKEFSETQLLDQ</sequence>
<dbReference type="InterPro" id="IPR033309">
    <property type="entry name" value="Mus81"/>
</dbReference>
<comment type="cofactor">
    <cofactor evidence="2">
        <name>Mg(2+)</name>
        <dbReference type="ChEBI" id="CHEBI:18420"/>
    </cofactor>
</comment>
<dbReference type="EMBL" id="CAMXCT030001035">
    <property type="protein sequence ID" value="CAL4773297.1"/>
    <property type="molecule type" value="Genomic_DNA"/>
</dbReference>
<dbReference type="PANTHER" id="PTHR13451">
    <property type="entry name" value="CLASS II CROSSOVER JUNCTION ENDONUCLEASE MUS81"/>
    <property type="match status" value="1"/>
</dbReference>
<keyword evidence="2" id="KW-0540">Nuclease</keyword>
<dbReference type="GO" id="GO:0031573">
    <property type="term" value="P:mitotic intra-S DNA damage checkpoint signaling"/>
    <property type="evidence" value="ECO:0007669"/>
    <property type="project" value="TreeGrafter"/>
</dbReference>
<dbReference type="PANTHER" id="PTHR13451:SF0">
    <property type="entry name" value="CROSSOVER JUNCTION ENDONUCLEASE MUS81"/>
    <property type="match status" value="1"/>
</dbReference>
<comment type="caution">
    <text evidence="5">The sequence shown here is derived from an EMBL/GenBank/DDBJ whole genome shotgun (WGS) entry which is preliminary data.</text>
</comment>
<evidence type="ECO:0000313" key="7">
    <source>
        <dbReference type="Proteomes" id="UP001152797"/>
    </source>
</evidence>
<feature type="compositionally biased region" description="Polar residues" evidence="3">
    <location>
        <begin position="474"/>
        <end position="483"/>
    </location>
</feature>
<dbReference type="GO" id="GO:0000727">
    <property type="term" value="P:double-strand break repair via break-induced replication"/>
    <property type="evidence" value="ECO:0007669"/>
    <property type="project" value="UniProtKB-UniRule"/>
</dbReference>
<dbReference type="InterPro" id="IPR006166">
    <property type="entry name" value="ERCC4_domain"/>
</dbReference>
<evidence type="ECO:0000256" key="2">
    <source>
        <dbReference type="RuleBase" id="RU369042"/>
    </source>
</evidence>
<dbReference type="GO" id="GO:0046872">
    <property type="term" value="F:metal ion binding"/>
    <property type="evidence" value="ECO:0007669"/>
    <property type="project" value="UniProtKB-UniRule"/>
</dbReference>
<dbReference type="Proteomes" id="UP001152797">
    <property type="component" value="Unassembled WGS sequence"/>
</dbReference>
<feature type="compositionally biased region" description="Polar residues" evidence="3">
    <location>
        <begin position="414"/>
        <end position="433"/>
    </location>
</feature>
<dbReference type="OrthoDB" id="447762at2759"/>
<evidence type="ECO:0000313" key="6">
    <source>
        <dbReference type="EMBL" id="CAL4773297.1"/>
    </source>
</evidence>
<dbReference type="EC" id="3.1.22.-" evidence="2"/>
<dbReference type="InterPro" id="IPR011335">
    <property type="entry name" value="Restrct_endonuc-II-like"/>
</dbReference>
<keyword evidence="2" id="KW-0255">Endonuclease</keyword>
<dbReference type="EMBL" id="CAMXCT020001035">
    <property type="protein sequence ID" value="CAL1139360.1"/>
    <property type="molecule type" value="Genomic_DNA"/>
</dbReference>
<keyword evidence="1 2" id="KW-0378">Hydrolase</keyword>
<dbReference type="EMBL" id="CAMXCT010001035">
    <property type="protein sequence ID" value="CAI3985985.1"/>
    <property type="molecule type" value="Genomic_DNA"/>
</dbReference>
<dbReference type="SUPFAM" id="SSF52980">
    <property type="entry name" value="Restriction endonuclease-like"/>
    <property type="match status" value="1"/>
</dbReference>
<name>A0A9P1FT77_9DINO</name>
<comment type="subcellular location">
    <subcellularLocation>
        <location evidence="2">Nucleus</location>
    </subcellularLocation>
</comment>
<keyword evidence="2" id="KW-0539">Nucleus</keyword>
<reference evidence="5" key="1">
    <citation type="submission" date="2022-10" db="EMBL/GenBank/DDBJ databases">
        <authorList>
            <person name="Chen Y."/>
            <person name="Dougan E. K."/>
            <person name="Chan C."/>
            <person name="Rhodes N."/>
            <person name="Thang M."/>
        </authorList>
    </citation>
    <scope>NUCLEOTIDE SEQUENCE</scope>
</reference>
<dbReference type="GO" id="GO:0048476">
    <property type="term" value="C:Holliday junction resolvase complex"/>
    <property type="evidence" value="ECO:0007669"/>
    <property type="project" value="UniProtKB-UniRule"/>
</dbReference>
<protein>
    <recommendedName>
        <fullName evidence="2">Crossover junction endonuclease MUS81</fullName>
        <ecNumber evidence="2">3.1.22.-</ecNumber>
    </recommendedName>
</protein>
<comment type="function">
    <text evidence="2">Interacts with EME1 to form a DNA structure-specific endonuclease with substrate preference for branched DNA structures with a 5'-end at the branch nick. Typical substrates include 3'-flap structures, D-loops, replication forks and nicked Holliday junctions. May be required in mitosis for the processing of stalled or collapsed replication fork intermediates. May be required in meiosis for the repair of meiosis-specific double strand breaks subsequent to single-end invasion (SEI).</text>
</comment>
<gene>
    <name evidence="5" type="ORF">C1SCF055_LOCUS13371</name>
</gene>
<dbReference type="GO" id="GO:0008821">
    <property type="term" value="F:crossover junction DNA endonuclease activity"/>
    <property type="evidence" value="ECO:0007669"/>
    <property type="project" value="UniProtKB-UniRule"/>
</dbReference>
<dbReference type="InterPro" id="IPR003903">
    <property type="entry name" value="UIM_dom"/>
</dbReference>
<evidence type="ECO:0000259" key="4">
    <source>
        <dbReference type="SMART" id="SM00891"/>
    </source>
</evidence>
<dbReference type="GO" id="GO:0000712">
    <property type="term" value="P:resolution of meiotic recombination intermediates"/>
    <property type="evidence" value="ECO:0007669"/>
    <property type="project" value="TreeGrafter"/>
</dbReference>
<comment type="similarity">
    <text evidence="2">Belongs to the XPF family.</text>
</comment>
<dbReference type="AlphaFoldDB" id="A0A9P1FT77"/>
<dbReference type="InterPro" id="IPR036388">
    <property type="entry name" value="WH-like_DNA-bd_sf"/>
</dbReference>
<dbReference type="GO" id="GO:0005634">
    <property type="term" value="C:nucleus"/>
    <property type="evidence" value="ECO:0007669"/>
    <property type="project" value="UniProtKB-SubCell"/>
</dbReference>
<keyword evidence="2" id="KW-0233">DNA recombination</keyword>
<keyword evidence="2" id="KW-0460">Magnesium</keyword>
<organism evidence="5">
    <name type="scientific">Cladocopium goreaui</name>
    <dbReference type="NCBI Taxonomy" id="2562237"/>
    <lineage>
        <taxon>Eukaryota</taxon>
        <taxon>Sar</taxon>
        <taxon>Alveolata</taxon>
        <taxon>Dinophyceae</taxon>
        <taxon>Suessiales</taxon>
        <taxon>Symbiodiniaceae</taxon>
        <taxon>Cladocopium</taxon>
    </lineage>
</organism>
<dbReference type="GO" id="GO:0003677">
    <property type="term" value="F:DNA binding"/>
    <property type="evidence" value="ECO:0007669"/>
    <property type="project" value="UniProtKB-UniRule"/>
</dbReference>
<keyword evidence="7" id="KW-1185">Reference proteome</keyword>
<evidence type="ECO:0000256" key="3">
    <source>
        <dbReference type="SAM" id="MobiDB-lite"/>
    </source>
</evidence>
<dbReference type="SMART" id="SM00726">
    <property type="entry name" value="UIM"/>
    <property type="match status" value="2"/>
</dbReference>
<dbReference type="CDD" id="cd21036">
    <property type="entry name" value="WH_MUS81"/>
    <property type="match status" value="1"/>
</dbReference>
<dbReference type="PROSITE" id="PS50330">
    <property type="entry name" value="UIM"/>
    <property type="match status" value="2"/>
</dbReference>
<dbReference type="GO" id="GO:0006308">
    <property type="term" value="P:DNA catabolic process"/>
    <property type="evidence" value="ECO:0007669"/>
    <property type="project" value="UniProtKB-UniRule"/>
</dbReference>
<dbReference type="GO" id="GO:0048257">
    <property type="term" value="F:3'-flap endonuclease activity"/>
    <property type="evidence" value="ECO:0007669"/>
    <property type="project" value="TreeGrafter"/>
</dbReference>